<proteinExistence type="predicted"/>
<dbReference type="EMBL" id="JARPUR010000002">
    <property type="protein sequence ID" value="KAK4880962.1"/>
    <property type="molecule type" value="Genomic_DNA"/>
</dbReference>
<feature type="compositionally biased region" description="Polar residues" evidence="1">
    <location>
        <begin position="389"/>
        <end position="399"/>
    </location>
</feature>
<sequence>MSSGSKKILGLLSEAINSTGKHSSFVNGNDLKVNVGSVLFTRADNGKTCWNYESVTLLSSRYIFQNLLPDYKLLKIKNNQIIDDVVAYFKLLLTLAQKSSDSSSRRLILFALADTIGGYLHRFVLPFARYAYYSGYINCEDMENLNIFFENIKNALKTNGKGWAEAHYLNYPTYSAEPLIIPIEYSASKNPCKRFAFVMPSSPQEDMAIPLPFTDSVHNPVSIILPYKSRFFFSLTSRQSKDVVVKYYVSSIKCLKYLNATEANVKEFNSNFMSWLVVYVMPNLFTDTFYPGFGGVFKIIQTMENNGIEPKQMDNFKAALEEQDDYVDEYEPPPQQRDMILYGVCITVLIWILLGCILLCCRMRSEKCQKDICKQNATDETEICPVGRSSASRSNTGSQKFRRAYGSSSDESKHKGEIYRKKRKDKKNFI</sequence>
<keyword evidence="2" id="KW-0472">Membrane</keyword>
<name>A0AAN7PAG6_9COLE</name>
<reference evidence="4" key="1">
    <citation type="submission" date="2023-01" db="EMBL/GenBank/DDBJ databases">
        <title>Key to firefly adult light organ development and bioluminescence: homeobox transcription factors regulate luciferase expression and transportation to peroxisome.</title>
        <authorList>
            <person name="Fu X."/>
        </authorList>
    </citation>
    <scope>NUCLEOTIDE SEQUENCE [LARGE SCALE GENOMIC DNA]</scope>
</reference>
<dbReference type="Proteomes" id="UP001353858">
    <property type="component" value="Unassembled WGS sequence"/>
</dbReference>
<evidence type="ECO:0000256" key="2">
    <source>
        <dbReference type="SAM" id="Phobius"/>
    </source>
</evidence>
<comment type="caution">
    <text evidence="3">The sequence shown here is derived from an EMBL/GenBank/DDBJ whole genome shotgun (WGS) entry which is preliminary data.</text>
</comment>
<feature type="region of interest" description="Disordered" evidence="1">
    <location>
        <begin position="387"/>
        <end position="430"/>
    </location>
</feature>
<feature type="compositionally biased region" description="Basic and acidic residues" evidence="1">
    <location>
        <begin position="410"/>
        <end position="419"/>
    </location>
</feature>
<evidence type="ECO:0000256" key="1">
    <source>
        <dbReference type="SAM" id="MobiDB-lite"/>
    </source>
</evidence>
<gene>
    <name evidence="3" type="ORF">RN001_004281</name>
</gene>
<dbReference type="AlphaFoldDB" id="A0AAN7PAG6"/>
<keyword evidence="4" id="KW-1185">Reference proteome</keyword>
<evidence type="ECO:0000313" key="4">
    <source>
        <dbReference type="Proteomes" id="UP001353858"/>
    </source>
</evidence>
<feature type="transmembrane region" description="Helical" evidence="2">
    <location>
        <begin position="339"/>
        <end position="361"/>
    </location>
</feature>
<evidence type="ECO:0000313" key="3">
    <source>
        <dbReference type="EMBL" id="KAK4880962.1"/>
    </source>
</evidence>
<organism evidence="3 4">
    <name type="scientific">Aquatica leii</name>
    <dbReference type="NCBI Taxonomy" id="1421715"/>
    <lineage>
        <taxon>Eukaryota</taxon>
        <taxon>Metazoa</taxon>
        <taxon>Ecdysozoa</taxon>
        <taxon>Arthropoda</taxon>
        <taxon>Hexapoda</taxon>
        <taxon>Insecta</taxon>
        <taxon>Pterygota</taxon>
        <taxon>Neoptera</taxon>
        <taxon>Endopterygota</taxon>
        <taxon>Coleoptera</taxon>
        <taxon>Polyphaga</taxon>
        <taxon>Elateriformia</taxon>
        <taxon>Elateroidea</taxon>
        <taxon>Lampyridae</taxon>
        <taxon>Luciolinae</taxon>
        <taxon>Aquatica</taxon>
    </lineage>
</organism>
<feature type="compositionally biased region" description="Basic residues" evidence="1">
    <location>
        <begin position="420"/>
        <end position="430"/>
    </location>
</feature>
<keyword evidence="2" id="KW-1133">Transmembrane helix</keyword>
<protein>
    <submittedName>
        <fullName evidence="3">Uncharacterized protein</fullName>
    </submittedName>
</protein>
<accession>A0AAN7PAG6</accession>
<keyword evidence="2" id="KW-0812">Transmembrane</keyword>